<organism evidence="1 2">
    <name type="scientific">Thalassiosira oceanica</name>
    <name type="common">Marine diatom</name>
    <dbReference type="NCBI Taxonomy" id="159749"/>
    <lineage>
        <taxon>Eukaryota</taxon>
        <taxon>Sar</taxon>
        <taxon>Stramenopiles</taxon>
        <taxon>Ochrophyta</taxon>
        <taxon>Bacillariophyta</taxon>
        <taxon>Coscinodiscophyceae</taxon>
        <taxon>Thalassiosirophycidae</taxon>
        <taxon>Thalassiosirales</taxon>
        <taxon>Thalassiosiraceae</taxon>
        <taxon>Thalassiosira</taxon>
    </lineage>
</organism>
<feature type="non-terminal residue" evidence="1">
    <location>
        <position position="1"/>
    </location>
</feature>
<name>K0QY98_THAOC</name>
<dbReference type="GO" id="GO:0008146">
    <property type="term" value="F:sulfotransferase activity"/>
    <property type="evidence" value="ECO:0007669"/>
    <property type="project" value="InterPro"/>
</dbReference>
<comment type="caution">
    <text evidence="1">The sequence shown here is derived from an EMBL/GenBank/DDBJ whole genome shotgun (WGS) entry which is preliminary data.</text>
</comment>
<dbReference type="OrthoDB" id="10574112at2759"/>
<dbReference type="Pfam" id="PF03567">
    <property type="entry name" value="Sulfotransfer_2"/>
    <property type="match status" value="1"/>
</dbReference>
<dbReference type="InterPro" id="IPR005331">
    <property type="entry name" value="Sulfotransferase"/>
</dbReference>
<dbReference type="eggNOG" id="ENOG502R783">
    <property type="taxonomic scope" value="Eukaryota"/>
</dbReference>
<accession>K0QY98</accession>
<dbReference type="EMBL" id="AGNL01050444">
    <property type="protein sequence ID" value="EJK43923.1"/>
    <property type="molecule type" value="Genomic_DNA"/>
</dbReference>
<evidence type="ECO:0000313" key="1">
    <source>
        <dbReference type="EMBL" id="EJK43923.1"/>
    </source>
</evidence>
<dbReference type="AlphaFoldDB" id="K0QY98"/>
<evidence type="ECO:0000313" key="2">
    <source>
        <dbReference type="Proteomes" id="UP000266841"/>
    </source>
</evidence>
<dbReference type="Proteomes" id="UP000266841">
    <property type="component" value="Unassembled WGS sequence"/>
</dbReference>
<protein>
    <submittedName>
        <fullName evidence="1">Uncharacterized protein</fullName>
    </submittedName>
</protein>
<reference evidence="1 2" key="1">
    <citation type="journal article" date="2012" name="Genome Biol.">
        <title>Genome and low-iron response of an oceanic diatom adapted to chronic iron limitation.</title>
        <authorList>
            <person name="Lommer M."/>
            <person name="Specht M."/>
            <person name="Roy A.S."/>
            <person name="Kraemer L."/>
            <person name="Andreson R."/>
            <person name="Gutowska M.A."/>
            <person name="Wolf J."/>
            <person name="Bergner S.V."/>
            <person name="Schilhabel M.B."/>
            <person name="Klostermeier U.C."/>
            <person name="Beiko R.G."/>
            <person name="Rosenstiel P."/>
            <person name="Hippler M."/>
            <person name="Laroche J."/>
        </authorList>
    </citation>
    <scope>NUCLEOTIDE SEQUENCE [LARGE SCALE GENOMIC DNA]</scope>
    <source>
        <strain evidence="1 2">CCMP1005</strain>
    </source>
</reference>
<proteinExistence type="predicted"/>
<keyword evidence="2" id="KW-1185">Reference proteome</keyword>
<gene>
    <name evidence="1" type="ORF">THAOC_37582</name>
</gene>
<sequence length="298" mass="33920">ERLRGARPGRPKDRLLALSPVGSGAISARVKGGETSSETWPGLLRVLQHIQSQSVFEADDIARTGKRAAQTAARFTREGHDRAGINTKRRWQISMDERGRGYPDTEEEAALSGCIGSVAFSAWGLEYDARADAASLLGRLHFPLGDRLITAISHDYHLIYMLIPKCSSSTGRSLIKHLFNATQESMSPVGRDLSTRFRNYSVITSIRDPLSRFYSQYDEVFLRYGPWMKKKKGRAWDYVRTFDHPFPYLYDNMTDWPDYQGRMGEAVMASDRRFSYFSPRPRLPGRLPGLRYQLKNTE</sequence>
<dbReference type="GO" id="GO:0016020">
    <property type="term" value="C:membrane"/>
    <property type="evidence" value="ECO:0007669"/>
    <property type="project" value="InterPro"/>
</dbReference>